<sequence length="784" mass="84802">MDGNTGELQRNEVAVLQAIFADDYRDVVARTAWNVKQAAPEFAIRVSPTNSELRDRVSVELHVRLPRAYPRVAPQLALEDGRGLSDAQLAAAQAMVRQQAEALVGSEMVYELAVALGEHLTAHNSAAQAAQPSFHQQMVDRERAGREADQERAAEQRREQQRADAEEQQALQTRIRAELERKQQQQAQSDEQHRRHLGAVAEAVHSVAGRWAEGIQLLRFARPVVLDPQAAHRGWFSTVALEEADGSSDPLCTVFDAYPTDLEGASMHLADRFTAQCFTVTARHYLAEPGSRQIERVRARVAELAQIRHDNLVTVYGAHVDVQREHSSSPALCLWVLSDALLSAGESTLEDVLASCGAIAARQTGIYLRHILLGLVSLHAAGFVHCGVMPSNVLVVKEARGRFAARLFNTCYREELLALHRATPLSTAIGDTVGTDIRVAPEVVDRPDMMGRKNDIWCAGVVGLQMALGTDALRGVPIGGEPQVLAAHRRAMPPALFGVLARMLTVDHRARPTAIEALDSPLFHEGADVRRQALVSASRGLAIGPLRVEGERPQRASRVERMLQPSASRYRTDFEEVGFLGKGGFGSVVKARNRIDGRFYAIKKIPLDPRDSDGNRKIFREVTTLSRLHHHNVVRYYTTWVENMDAVDYASDSDGGLDDPSVSDGGIGAYLSHSSWSTEGEPDTQSECSSSSESEGGGNGGGGGGKGSSTSGSGALGEFRPHDAMLERPSGSRADVFSAIRFGTMGDGSGGGGGAHKRTLPSGPVREFAIGSSDSQPDSQASDD</sequence>
<organism evidence="1 2">
    <name type="scientific">Coemansia helicoidea</name>
    <dbReference type="NCBI Taxonomy" id="1286919"/>
    <lineage>
        <taxon>Eukaryota</taxon>
        <taxon>Fungi</taxon>
        <taxon>Fungi incertae sedis</taxon>
        <taxon>Zoopagomycota</taxon>
        <taxon>Kickxellomycotina</taxon>
        <taxon>Kickxellomycetes</taxon>
        <taxon>Kickxellales</taxon>
        <taxon>Kickxellaceae</taxon>
        <taxon>Coemansia</taxon>
    </lineage>
</organism>
<evidence type="ECO:0000313" key="1">
    <source>
        <dbReference type="EMBL" id="KAJ2800760.1"/>
    </source>
</evidence>
<gene>
    <name evidence="1" type="primary">GCN2_2</name>
    <name evidence="1" type="ORF">H4R21_003048</name>
</gene>
<comment type="caution">
    <text evidence="1">The sequence shown here is derived from an EMBL/GenBank/DDBJ whole genome shotgun (WGS) entry which is preliminary data.</text>
</comment>
<keyword evidence="1" id="KW-0808">Transferase</keyword>
<reference evidence="1" key="1">
    <citation type="submission" date="2022-07" db="EMBL/GenBank/DDBJ databases">
        <title>Phylogenomic reconstructions and comparative analyses of Kickxellomycotina fungi.</title>
        <authorList>
            <person name="Reynolds N.K."/>
            <person name="Stajich J.E."/>
            <person name="Barry K."/>
            <person name="Grigoriev I.V."/>
            <person name="Crous P."/>
            <person name="Smith M.E."/>
        </authorList>
    </citation>
    <scope>NUCLEOTIDE SEQUENCE</scope>
    <source>
        <strain evidence="1">BCRC 34780</strain>
    </source>
</reference>
<keyword evidence="1" id="KW-0396">Initiation factor</keyword>
<protein>
    <submittedName>
        <fullName evidence="1">Eukaryotic translation initiation factor 2-alpha kinase</fullName>
        <ecNumber evidence="1">2.7.11.1</ecNumber>
    </submittedName>
</protein>
<accession>A0ACC1L4P4</accession>
<keyword evidence="1" id="KW-0648">Protein biosynthesis</keyword>
<evidence type="ECO:0000313" key="2">
    <source>
        <dbReference type="Proteomes" id="UP001140087"/>
    </source>
</evidence>
<feature type="non-terminal residue" evidence="1">
    <location>
        <position position="784"/>
    </location>
</feature>
<dbReference type="Proteomes" id="UP001140087">
    <property type="component" value="Unassembled WGS sequence"/>
</dbReference>
<dbReference type="EC" id="2.7.11.1" evidence="1"/>
<proteinExistence type="predicted"/>
<name>A0ACC1L4P4_9FUNG</name>
<keyword evidence="1" id="KW-0418">Kinase</keyword>
<dbReference type="EMBL" id="JANBUN010000892">
    <property type="protein sequence ID" value="KAJ2800760.1"/>
    <property type="molecule type" value="Genomic_DNA"/>
</dbReference>
<keyword evidence="2" id="KW-1185">Reference proteome</keyword>